<reference evidence="1 2" key="1">
    <citation type="submission" date="2024-01" db="EMBL/GenBank/DDBJ databases">
        <title>Chryseobacterium sp. T9W2-O.</title>
        <authorList>
            <person name="Maltman C."/>
        </authorList>
    </citation>
    <scope>NUCLEOTIDE SEQUENCE [LARGE SCALE GENOMIC DNA]</scope>
    <source>
        <strain evidence="1 2">T9W2-O</strain>
    </source>
</reference>
<evidence type="ECO:0000313" key="2">
    <source>
        <dbReference type="Proteomes" id="UP001348397"/>
    </source>
</evidence>
<sequence>MLTNFFRINLPYGIAKNDNDEWMAFNREYMPLGFNDVSLKEHVGKSYHDKPIYTKYNSITEKLLLELSFDGEKGVRRDSSGKIEKVFLYDDGTNPSSGYDSKSQEEKMWNDYFQKLKKMSKLRRKI</sequence>
<proteinExistence type="predicted"/>
<dbReference type="Proteomes" id="UP001348397">
    <property type="component" value="Unassembled WGS sequence"/>
</dbReference>
<dbReference type="EMBL" id="JAYLAA010000037">
    <property type="protein sequence ID" value="MEC3876034.1"/>
    <property type="molecule type" value="Genomic_DNA"/>
</dbReference>
<protein>
    <submittedName>
        <fullName evidence="1">Uncharacterized protein</fullName>
    </submittedName>
</protein>
<gene>
    <name evidence="1" type="ORF">SOP96_09955</name>
</gene>
<comment type="caution">
    <text evidence="1">The sequence shown here is derived from an EMBL/GenBank/DDBJ whole genome shotgun (WGS) entry which is preliminary data.</text>
</comment>
<accession>A0ABU6HSI1</accession>
<organism evidence="1 2">
    <name type="scientific">Chryseobacterium salviniae</name>
    <dbReference type="NCBI Taxonomy" id="3101750"/>
    <lineage>
        <taxon>Bacteria</taxon>
        <taxon>Pseudomonadati</taxon>
        <taxon>Bacteroidota</taxon>
        <taxon>Flavobacteriia</taxon>
        <taxon>Flavobacteriales</taxon>
        <taxon>Weeksellaceae</taxon>
        <taxon>Chryseobacterium group</taxon>
        <taxon>Chryseobacterium</taxon>
    </lineage>
</organism>
<dbReference type="RefSeq" id="WP_326320828.1">
    <property type="nucleotide sequence ID" value="NZ_JAYLAA010000037.1"/>
</dbReference>
<keyword evidence="2" id="KW-1185">Reference proteome</keyword>
<name>A0ABU6HSI1_9FLAO</name>
<evidence type="ECO:0000313" key="1">
    <source>
        <dbReference type="EMBL" id="MEC3876034.1"/>
    </source>
</evidence>